<name>A0A2K0W6B4_GIBNY</name>
<evidence type="ECO:0000256" key="1">
    <source>
        <dbReference type="SAM" id="MobiDB-lite"/>
    </source>
</evidence>
<dbReference type="OrthoDB" id="5095471at2759"/>
<evidence type="ECO:0000313" key="2">
    <source>
        <dbReference type="EMBL" id="PNP77808.1"/>
    </source>
</evidence>
<organism evidence="2 3">
    <name type="scientific">Gibberella nygamai</name>
    <name type="common">Bean root rot disease fungus</name>
    <name type="synonym">Fusarium nygamai</name>
    <dbReference type="NCBI Taxonomy" id="42673"/>
    <lineage>
        <taxon>Eukaryota</taxon>
        <taxon>Fungi</taxon>
        <taxon>Dikarya</taxon>
        <taxon>Ascomycota</taxon>
        <taxon>Pezizomycotina</taxon>
        <taxon>Sordariomycetes</taxon>
        <taxon>Hypocreomycetidae</taxon>
        <taxon>Hypocreales</taxon>
        <taxon>Nectriaceae</taxon>
        <taxon>Fusarium</taxon>
        <taxon>Fusarium fujikuroi species complex</taxon>
    </lineage>
</organism>
<keyword evidence="3" id="KW-1185">Reference proteome</keyword>
<protein>
    <submittedName>
        <fullName evidence="2">Uncharacterized protein</fullName>
    </submittedName>
</protein>
<reference evidence="2 3" key="1">
    <citation type="submission" date="2017-06" db="EMBL/GenBank/DDBJ databases">
        <title>Genome of Fusarium nygamai isolate CS10214.</title>
        <authorList>
            <person name="Gardiner D.M."/>
            <person name="Obanor F."/>
            <person name="Kazan K."/>
        </authorList>
    </citation>
    <scope>NUCLEOTIDE SEQUENCE [LARGE SCALE GENOMIC DNA]</scope>
    <source>
        <strain evidence="2 3">CS10214</strain>
    </source>
</reference>
<dbReference type="EMBL" id="MTQA01000123">
    <property type="protein sequence ID" value="PNP77808.1"/>
    <property type="molecule type" value="Genomic_DNA"/>
</dbReference>
<feature type="region of interest" description="Disordered" evidence="1">
    <location>
        <begin position="66"/>
        <end position="105"/>
    </location>
</feature>
<dbReference type="AlphaFoldDB" id="A0A2K0W6B4"/>
<gene>
    <name evidence="2" type="ORF">FNYG_08889</name>
</gene>
<proteinExistence type="predicted"/>
<comment type="caution">
    <text evidence="2">The sequence shown here is derived from an EMBL/GenBank/DDBJ whole genome shotgun (WGS) entry which is preliminary data.</text>
</comment>
<evidence type="ECO:0000313" key="3">
    <source>
        <dbReference type="Proteomes" id="UP000236664"/>
    </source>
</evidence>
<accession>A0A2K0W6B4</accession>
<feature type="compositionally biased region" description="Acidic residues" evidence="1">
    <location>
        <begin position="66"/>
        <end position="81"/>
    </location>
</feature>
<dbReference type="Proteomes" id="UP000236664">
    <property type="component" value="Unassembled WGS sequence"/>
</dbReference>
<sequence>MDGLPENNEEPISQEFLDKWAAKGKAKEIFEHSPPPWCLAEEESKVENVSVWTKHPDSITEEILDEDDDIPMSEEEEDRGEDTDHRLSTDNPTIHVHGGGKAAIE</sequence>